<evidence type="ECO:0000259" key="3">
    <source>
        <dbReference type="Pfam" id="PF00149"/>
    </source>
</evidence>
<dbReference type="PANTHER" id="PTHR12905">
    <property type="entry name" value="METALLOPHOSPHOESTERASE"/>
    <property type="match status" value="1"/>
</dbReference>
<evidence type="ECO:0000313" key="4">
    <source>
        <dbReference type="EMBL" id="KAK7115946.1"/>
    </source>
</evidence>
<feature type="region of interest" description="Disordered" evidence="2">
    <location>
        <begin position="1"/>
        <end position="30"/>
    </location>
</feature>
<dbReference type="CDD" id="cd07379">
    <property type="entry name" value="MPP_239FB"/>
    <property type="match status" value="1"/>
</dbReference>
<dbReference type="GO" id="GO:0016787">
    <property type="term" value="F:hydrolase activity"/>
    <property type="evidence" value="ECO:0007669"/>
    <property type="project" value="InterPro"/>
</dbReference>
<dbReference type="InterPro" id="IPR029052">
    <property type="entry name" value="Metallo-depent_PP-like"/>
</dbReference>
<dbReference type="PANTHER" id="PTHR12905:SF0">
    <property type="entry name" value="CALCINEURIN-LIKE PHOSPHOESTERASE DOMAIN-CONTAINING PROTEIN"/>
    <property type="match status" value="1"/>
</dbReference>
<evidence type="ECO:0000313" key="5">
    <source>
        <dbReference type="Proteomes" id="UP001374579"/>
    </source>
</evidence>
<name>A0AAN9C013_9CAEN</name>
<proteinExistence type="inferred from homology"/>
<protein>
    <recommendedName>
        <fullName evidence="3">Calcineurin-like phosphoesterase domain-containing protein</fullName>
    </recommendedName>
</protein>
<reference evidence="4 5" key="1">
    <citation type="submission" date="2024-02" db="EMBL/GenBank/DDBJ databases">
        <title>Chromosome-scale genome assembly of the rough periwinkle Littorina saxatilis.</title>
        <authorList>
            <person name="De Jode A."/>
            <person name="Faria R."/>
            <person name="Formenti G."/>
            <person name="Sims Y."/>
            <person name="Smith T.P."/>
            <person name="Tracey A."/>
            <person name="Wood J.M.D."/>
            <person name="Zagrodzka Z.B."/>
            <person name="Johannesson K."/>
            <person name="Butlin R.K."/>
            <person name="Leder E.H."/>
        </authorList>
    </citation>
    <scope>NUCLEOTIDE SEQUENCE [LARGE SCALE GENOMIC DNA]</scope>
    <source>
        <strain evidence="4">Snail1</strain>
        <tissue evidence="4">Muscle</tissue>
    </source>
</reference>
<feature type="domain" description="Calcineurin-like phosphoesterase" evidence="3">
    <location>
        <begin position="61"/>
        <end position="264"/>
    </location>
</feature>
<dbReference type="InterPro" id="IPR051693">
    <property type="entry name" value="UPF0046_metallophosphoest"/>
</dbReference>
<evidence type="ECO:0000256" key="1">
    <source>
        <dbReference type="ARBA" id="ARBA00007993"/>
    </source>
</evidence>
<dbReference type="SUPFAM" id="SSF56300">
    <property type="entry name" value="Metallo-dependent phosphatases"/>
    <property type="match status" value="1"/>
</dbReference>
<dbReference type="EMBL" id="JBAMIC010000001">
    <property type="protein sequence ID" value="KAK7115946.1"/>
    <property type="molecule type" value="Genomic_DNA"/>
</dbReference>
<dbReference type="Gene3D" id="3.60.21.10">
    <property type="match status" value="1"/>
</dbReference>
<accession>A0AAN9C013</accession>
<dbReference type="Pfam" id="PF00149">
    <property type="entry name" value="Metallophos"/>
    <property type="match status" value="1"/>
</dbReference>
<dbReference type="InterPro" id="IPR004843">
    <property type="entry name" value="Calcineurin-like_PHP"/>
</dbReference>
<comment type="similarity">
    <text evidence="1">Belongs to the UPF0046 family.</text>
</comment>
<sequence length="374" mass="42439">MFNFKSEKKKKNGDPNGQDEIQVDKETDKPTTAWERLREFHPCHQLPIDMYLQRPPDTNSLRFICMSDTHGAAENERREYHKRIPDGDVLIHSGDFSMAGDPSEIMRFDNFMSKLPHPVKLVIAGNHELTFEDNNHGTHPTLLRQKLGLPIQSTEEEVVVACKDLLQHLLYLQDETLTICGINIYCTPWVPQFGSWAFSVRRGENLLEVWNKIPSDTDILVTHSPPCGYGDTAEGDNHAGCVELLNTVVKRVKPKFHVFGHIHSGYGMWTNKTTTFINSSVCSNKYKPDNDPIVFDLPLPKGYSRSDFAELSTEKLRQARKISSDKANEGCCEERRDSLETNGAAQYSAVQKELLEKRSAYIDEIATGMLSVRL</sequence>
<keyword evidence="5" id="KW-1185">Reference proteome</keyword>
<evidence type="ECO:0000256" key="2">
    <source>
        <dbReference type="SAM" id="MobiDB-lite"/>
    </source>
</evidence>
<dbReference type="Proteomes" id="UP001374579">
    <property type="component" value="Unassembled WGS sequence"/>
</dbReference>
<comment type="caution">
    <text evidence="4">The sequence shown here is derived from an EMBL/GenBank/DDBJ whole genome shotgun (WGS) entry which is preliminary data.</text>
</comment>
<dbReference type="AlphaFoldDB" id="A0AAN9C013"/>
<organism evidence="4 5">
    <name type="scientific">Littorina saxatilis</name>
    <dbReference type="NCBI Taxonomy" id="31220"/>
    <lineage>
        <taxon>Eukaryota</taxon>
        <taxon>Metazoa</taxon>
        <taxon>Spiralia</taxon>
        <taxon>Lophotrochozoa</taxon>
        <taxon>Mollusca</taxon>
        <taxon>Gastropoda</taxon>
        <taxon>Caenogastropoda</taxon>
        <taxon>Littorinimorpha</taxon>
        <taxon>Littorinoidea</taxon>
        <taxon>Littorinidae</taxon>
        <taxon>Littorina</taxon>
    </lineage>
</organism>
<gene>
    <name evidence="4" type="ORF">V1264_001722</name>
</gene>